<reference evidence="5" key="1">
    <citation type="submission" date="2020-08" db="EMBL/GenBank/DDBJ databases">
        <title>Plant Genome Project.</title>
        <authorList>
            <person name="Zhang R.-G."/>
        </authorList>
    </citation>
    <scope>NUCLEOTIDE SEQUENCE</scope>
    <source>
        <strain evidence="5">WSP0</strain>
        <tissue evidence="5">Leaf</tissue>
    </source>
</reference>
<feature type="region of interest" description="Disordered" evidence="2">
    <location>
        <begin position="250"/>
        <end position="270"/>
    </location>
</feature>
<feature type="signal peptide" evidence="3">
    <location>
        <begin position="1"/>
        <end position="19"/>
    </location>
</feature>
<keyword evidence="6" id="KW-1185">Reference proteome</keyword>
<dbReference type="Proteomes" id="UP000823749">
    <property type="component" value="Chromosome 7"/>
</dbReference>
<accession>A0AAV6JPV0</accession>
<dbReference type="InterPro" id="IPR005181">
    <property type="entry name" value="SASA"/>
</dbReference>
<evidence type="ECO:0000313" key="6">
    <source>
        <dbReference type="Proteomes" id="UP000823749"/>
    </source>
</evidence>
<evidence type="ECO:0000256" key="1">
    <source>
        <dbReference type="ARBA" id="ARBA00022801"/>
    </source>
</evidence>
<dbReference type="Pfam" id="PF03629">
    <property type="entry name" value="SASA"/>
    <property type="match status" value="3"/>
</dbReference>
<feature type="domain" description="Sialate O-acetylesterase" evidence="4">
    <location>
        <begin position="542"/>
        <end position="678"/>
    </location>
</feature>
<proteinExistence type="predicted"/>
<dbReference type="SUPFAM" id="SSF52266">
    <property type="entry name" value="SGNH hydrolase"/>
    <property type="match status" value="3"/>
</dbReference>
<evidence type="ECO:0000313" key="5">
    <source>
        <dbReference type="EMBL" id="KAG5542080.1"/>
    </source>
</evidence>
<gene>
    <name evidence="5" type="ORF">RHGRI_021810</name>
</gene>
<feature type="domain" description="Sialate O-acetylesterase" evidence="4">
    <location>
        <begin position="300"/>
        <end position="530"/>
    </location>
</feature>
<dbReference type="InterPro" id="IPR036514">
    <property type="entry name" value="SGNH_hydro_sf"/>
</dbReference>
<dbReference type="GO" id="GO:0016787">
    <property type="term" value="F:hydrolase activity"/>
    <property type="evidence" value="ECO:0007669"/>
    <property type="project" value="UniProtKB-KW"/>
</dbReference>
<dbReference type="EMBL" id="JACTNZ010000007">
    <property type="protein sequence ID" value="KAG5542080.1"/>
    <property type="molecule type" value="Genomic_DNA"/>
</dbReference>
<keyword evidence="3" id="KW-0732">Signal</keyword>
<keyword evidence="1" id="KW-0378">Hydrolase</keyword>
<comment type="caution">
    <text evidence="5">The sequence shown here is derived from an EMBL/GenBank/DDBJ whole genome shotgun (WGS) entry which is preliminary data.</text>
</comment>
<feature type="chain" id="PRO_5043619203" description="Sialate O-acetylesterase domain-containing protein" evidence="3">
    <location>
        <begin position="20"/>
        <end position="711"/>
    </location>
</feature>
<dbReference type="Gene3D" id="3.40.50.1110">
    <property type="entry name" value="SGNH hydrolase"/>
    <property type="match status" value="3"/>
</dbReference>
<protein>
    <recommendedName>
        <fullName evidence="4">Sialate O-acetylesterase domain-containing protein</fullName>
    </recommendedName>
</protein>
<organism evidence="5 6">
    <name type="scientific">Rhododendron griersonianum</name>
    <dbReference type="NCBI Taxonomy" id="479676"/>
    <lineage>
        <taxon>Eukaryota</taxon>
        <taxon>Viridiplantae</taxon>
        <taxon>Streptophyta</taxon>
        <taxon>Embryophyta</taxon>
        <taxon>Tracheophyta</taxon>
        <taxon>Spermatophyta</taxon>
        <taxon>Magnoliopsida</taxon>
        <taxon>eudicotyledons</taxon>
        <taxon>Gunneridae</taxon>
        <taxon>Pentapetalae</taxon>
        <taxon>asterids</taxon>
        <taxon>Ericales</taxon>
        <taxon>Ericaceae</taxon>
        <taxon>Ericoideae</taxon>
        <taxon>Rhodoreae</taxon>
        <taxon>Rhododendron</taxon>
    </lineage>
</organism>
<dbReference type="PANTHER" id="PTHR31988">
    <property type="entry name" value="ESTERASE, PUTATIVE (DUF303)-RELATED"/>
    <property type="match status" value="1"/>
</dbReference>
<evidence type="ECO:0000256" key="2">
    <source>
        <dbReference type="SAM" id="MobiDB-lite"/>
    </source>
</evidence>
<dbReference type="AlphaFoldDB" id="A0AAV6JPV0"/>
<sequence length="711" mass="75895">MFAFLSLILLAHAISPASSQEKNIYLLAGQSNMSGRGGVTNGTWDGFVPPECGPNPSVLRLAANLTWVPAAEPLHKDIDVNVTTGVGPGMSFANALLDYDPGLGVVGLVPCAIGGTKISQWVRGSFLYDQLVRRADAAARGGGKIQAMLWYQGESDTVDEEDAESYKGRLEKFFEDLRSDLQSPSLPIIQVAIASPQGPFIEKVREAQLRLDLANVKCVDAKGLELGPDHLHLTTSAEVQLGKMLAGSFHQTRPRPLKNNAPSSYSLRGGKRKERTKAMFTFLSLILLAQAISPASSHGKNIFLLAGQSNMSGRGGMTNGTWDGVVPPECGPNPSILRLAANLTWVPAAEPLHRDIDVNVTVGVGPGMSFANSVLANDSSLGVVGLVPCAVGGTRGTKISQWVRGSFLYDQLVRRAGAAARGGGKIQAMLWYQGESDTVDEEDAESYKGRLEKFFEDLRSDLQSPSLSIIQVAIASAQGSFIEKVREAQLRLDLANVKCVDAKGLELEPDHLHLTTLAEVQLGEMLAVAHAQLVIPASPHPNSIFLLAGQSNMSGRGGVTMNNTWDGFVPPECRPNRNILRLTAALAWVPATEPLHKDLNAYATAGVGPGMSFANSVLARDSRLGVVGLVPCAVGGTAIGQWVRGSFLYGQLVRRVSAAVQGGGKIKGMLWYQGESDTGLQLEPDYVHLTTQAEVQLGKMLADSFLHTEPV</sequence>
<feature type="domain" description="Sialate O-acetylesterase" evidence="4">
    <location>
        <begin position="22"/>
        <end position="249"/>
    </location>
</feature>
<evidence type="ECO:0000256" key="3">
    <source>
        <dbReference type="SAM" id="SignalP"/>
    </source>
</evidence>
<evidence type="ECO:0000259" key="4">
    <source>
        <dbReference type="Pfam" id="PF03629"/>
    </source>
</evidence>
<dbReference type="PANTHER" id="PTHR31988:SF15">
    <property type="entry name" value="ESTERASE, PUTATIVE (DUF303)-RELATED"/>
    <property type="match status" value="1"/>
</dbReference>
<name>A0AAV6JPV0_9ERIC</name>
<dbReference type="InterPro" id="IPR052940">
    <property type="entry name" value="Carb_Esterase_6"/>
</dbReference>